<evidence type="ECO:0000313" key="1">
    <source>
        <dbReference type="EMBL" id="KGJ89839.1"/>
    </source>
</evidence>
<organism evidence="1 2">
    <name type="scientific">Colwellia psychrerythraea</name>
    <name type="common">Vibrio psychroerythus</name>
    <dbReference type="NCBI Taxonomy" id="28229"/>
    <lineage>
        <taxon>Bacteria</taxon>
        <taxon>Pseudomonadati</taxon>
        <taxon>Pseudomonadota</taxon>
        <taxon>Gammaproteobacteria</taxon>
        <taxon>Alteromonadales</taxon>
        <taxon>Colwelliaceae</taxon>
        <taxon>Colwellia</taxon>
    </lineage>
</organism>
<comment type="caution">
    <text evidence="1">The sequence shown here is derived from an EMBL/GenBank/DDBJ whole genome shotgun (WGS) entry which is preliminary data.</text>
</comment>
<proteinExistence type="predicted"/>
<name>A0A099KGC2_COLPS</name>
<gene>
    <name evidence="1" type="ORF">GAB14E_3717</name>
</gene>
<sequence>MPNKLLRVDKVQLIITALSLTLANKIMPINVGVCLPMEFEF</sequence>
<evidence type="ECO:0000313" key="2">
    <source>
        <dbReference type="Proteomes" id="UP000029868"/>
    </source>
</evidence>
<reference evidence="1 2" key="1">
    <citation type="submission" date="2014-08" db="EMBL/GenBank/DDBJ databases">
        <title>Genomic and Phenotypic Diversity of Colwellia psychrerythraea strains from Disparate Marine Basins.</title>
        <authorList>
            <person name="Techtmann S.M."/>
            <person name="Stelling S.C."/>
            <person name="Utturkar S.M."/>
            <person name="Alshibli N."/>
            <person name="Harris A."/>
            <person name="Brown S.D."/>
            <person name="Hazen T.C."/>
        </authorList>
    </citation>
    <scope>NUCLEOTIDE SEQUENCE [LARGE SCALE GENOMIC DNA]</scope>
    <source>
        <strain evidence="1 2">GAB14E</strain>
    </source>
</reference>
<protein>
    <submittedName>
        <fullName evidence="1">Uncharacterized protein</fullName>
    </submittedName>
</protein>
<accession>A0A099KGC2</accession>
<dbReference type="Proteomes" id="UP000029868">
    <property type="component" value="Unassembled WGS sequence"/>
</dbReference>
<dbReference type="PATRIC" id="fig|28229.3.peg.3638"/>
<dbReference type="AlphaFoldDB" id="A0A099KGC2"/>
<dbReference type="EMBL" id="JQEC01000051">
    <property type="protein sequence ID" value="KGJ89839.1"/>
    <property type="molecule type" value="Genomic_DNA"/>
</dbReference>